<comment type="caution">
    <text evidence="2">The sequence shown here is derived from an EMBL/GenBank/DDBJ whole genome shotgun (WGS) entry which is preliminary data.</text>
</comment>
<gene>
    <name evidence="2" type="ORF">DLAC_11343</name>
</gene>
<feature type="region of interest" description="Disordered" evidence="1">
    <location>
        <begin position="54"/>
        <end position="73"/>
    </location>
</feature>
<protein>
    <submittedName>
        <fullName evidence="2">Uncharacterized protein</fullName>
    </submittedName>
</protein>
<evidence type="ECO:0000313" key="3">
    <source>
        <dbReference type="Proteomes" id="UP000076078"/>
    </source>
</evidence>
<keyword evidence="3" id="KW-1185">Reference proteome</keyword>
<reference evidence="2 3" key="1">
    <citation type="submission" date="2015-12" db="EMBL/GenBank/DDBJ databases">
        <title>Dictyostelia acquired genes for synthesis and detection of signals that induce cell-type specialization by lateral gene transfer from prokaryotes.</title>
        <authorList>
            <person name="Gloeckner G."/>
            <person name="Schaap P."/>
        </authorList>
    </citation>
    <scope>NUCLEOTIDE SEQUENCE [LARGE SCALE GENOMIC DNA]</scope>
    <source>
        <strain evidence="2 3">TK</strain>
    </source>
</reference>
<dbReference type="EMBL" id="LODT01000051">
    <property type="protein sequence ID" value="KYQ88602.1"/>
    <property type="molecule type" value="Genomic_DNA"/>
</dbReference>
<dbReference type="AlphaFoldDB" id="A0A151Z3R0"/>
<dbReference type="FunCoup" id="A0A151Z3R0">
    <property type="interactions" value="425"/>
</dbReference>
<accession>A0A151Z3R0</accession>
<evidence type="ECO:0000256" key="1">
    <source>
        <dbReference type="SAM" id="MobiDB-lite"/>
    </source>
</evidence>
<name>A0A151Z3R0_TIELA</name>
<dbReference type="OMA" id="PFYRMAV"/>
<sequence length="73" mass="8095">MNRLSFYGMGLGGVTLMGVLVATPICRPVFGTLLGSDRDQQEHKRKLFAQINGTEVENHHDDHHGHGHKTGHH</sequence>
<evidence type="ECO:0000313" key="2">
    <source>
        <dbReference type="EMBL" id="KYQ88602.1"/>
    </source>
</evidence>
<dbReference type="Proteomes" id="UP000076078">
    <property type="component" value="Unassembled WGS sequence"/>
</dbReference>
<dbReference type="OrthoDB" id="10533147at2759"/>
<organism evidence="2 3">
    <name type="scientific">Tieghemostelium lacteum</name>
    <name type="common">Slime mold</name>
    <name type="synonym">Dictyostelium lacteum</name>
    <dbReference type="NCBI Taxonomy" id="361077"/>
    <lineage>
        <taxon>Eukaryota</taxon>
        <taxon>Amoebozoa</taxon>
        <taxon>Evosea</taxon>
        <taxon>Eumycetozoa</taxon>
        <taxon>Dictyostelia</taxon>
        <taxon>Dictyosteliales</taxon>
        <taxon>Raperosteliaceae</taxon>
        <taxon>Tieghemostelium</taxon>
    </lineage>
</organism>
<proteinExistence type="predicted"/>
<dbReference type="InParanoid" id="A0A151Z3R0"/>